<organism evidence="1">
    <name type="scientific">Amblyomma maculatum</name>
    <name type="common">Gulf Coast tick</name>
    <dbReference type="NCBI Taxonomy" id="34609"/>
    <lineage>
        <taxon>Eukaryota</taxon>
        <taxon>Metazoa</taxon>
        <taxon>Ecdysozoa</taxon>
        <taxon>Arthropoda</taxon>
        <taxon>Chelicerata</taxon>
        <taxon>Arachnida</taxon>
        <taxon>Acari</taxon>
        <taxon>Parasitiformes</taxon>
        <taxon>Ixodida</taxon>
        <taxon>Ixodoidea</taxon>
        <taxon>Ixodidae</taxon>
        <taxon>Amblyomminae</taxon>
        <taxon>Amblyomma</taxon>
    </lineage>
</organism>
<name>G3MMC8_AMBMU</name>
<accession>G3MMC8</accession>
<reference evidence="1" key="1">
    <citation type="journal article" date="2011" name="PLoS ONE">
        <title>A deep insight into the sialotranscriptome of the gulf coast tick, Amblyomma maculatum.</title>
        <authorList>
            <person name="Karim S."/>
            <person name="Singh P."/>
            <person name="Ribeiro J.M."/>
        </authorList>
    </citation>
    <scope>NUCLEOTIDE SEQUENCE</scope>
    <source>
        <tissue evidence="1">Salivary gland</tissue>
    </source>
</reference>
<dbReference type="InterPro" id="IPR018881">
    <property type="entry name" value="C2orf69_mit"/>
</dbReference>
<proteinExistence type="evidence at transcript level"/>
<dbReference type="Pfam" id="PF10561">
    <property type="entry name" value="C2orf69"/>
    <property type="match status" value="2"/>
</dbReference>
<dbReference type="PANTHER" id="PTHR31296:SF1">
    <property type="entry name" value="MITOCHONDRIAL PROTEIN C2ORF69"/>
    <property type="match status" value="1"/>
</dbReference>
<dbReference type="GO" id="GO:0005739">
    <property type="term" value="C:mitochondrion"/>
    <property type="evidence" value="ECO:0007669"/>
    <property type="project" value="TreeGrafter"/>
</dbReference>
<evidence type="ECO:0000313" key="1">
    <source>
        <dbReference type="EMBL" id="AEO34646.1"/>
    </source>
</evidence>
<protein>
    <submittedName>
        <fullName evidence="1">Uncharacterized protein</fullName>
    </submittedName>
</protein>
<dbReference type="EMBL" id="JO843029">
    <property type="protein sequence ID" value="AEO34646.1"/>
    <property type="molecule type" value="mRNA"/>
</dbReference>
<dbReference type="PANTHER" id="PTHR31296">
    <property type="entry name" value="UPF0565 PROTEIN C2ORF69"/>
    <property type="match status" value="1"/>
</dbReference>
<sequence length="335" mass="37811">MTTLVVWSEESDMRRCALWVLAHLINKSFSQAGSSVYGQGNICKMSTTTSGSERFEKVEGLTGKFNDLVLKTPEKPGDAIQLVVFFGGDIQDFPELMMKHRDNKRYVQWNLDNMAALMGSHFPNAHCIIVRPNRLQYLTFSCYDNFVQSNDMGAPTHDFSIAALEHLVALLNSLSARLNEKTNKALYGPIATSLLELPIVLIGFSKGCVVLNQFLYAIKALEINSDDDATGLVHRIKEMYWLDGGHSGGSNTWITKEVILKSLRQHEIKIRIHVTPYQVLCNSRPWIGKEEKVFRETLRKLGADVLRNIHHADETPSLEMHFSVLEEFKNRTGGI</sequence>
<dbReference type="AlphaFoldDB" id="G3MMC8"/>